<feature type="region of interest" description="Disordered" evidence="8">
    <location>
        <begin position="583"/>
        <end position="609"/>
    </location>
</feature>
<dbReference type="Proteomes" id="UP000054538">
    <property type="component" value="Unassembled WGS sequence"/>
</dbReference>
<dbReference type="InterPro" id="IPR033010">
    <property type="entry name" value="Cdc20/Fizzy"/>
</dbReference>
<feature type="compositionally biased region" description="Low complexity" evidence="8">
    <location>
        <begin position="72"/>
        <end position="85"/>
    </location>
</feature>
<evidence type="ECO:0000256" key="2">
    <source>
        <dbReference type="ARBA" id="ARBA00022574"/>
    </source>
</evidence>
<dbReference type="EMBL" id="KN825981">
    <property type="protein sequence ID" value="KIK80592.1"/>
    <property type="molecule type" value="Genomic_DNA"/>
</dbReference>
<dbReference type="STRING" id="930991.A0A0D0CCW5"/>
<dbReference type="Pfam" id="PF24807">
    <property type="entry name" value="WD40_CDC20-Fz"/>
    <property type="match status" value="1"/>
</dbReference>
<evidence type="ECO:0000256" key="4">
    <source>
        <dbReference type="ARBA" id="ARBA00022737"/>
    </source>
</evidence>
<feature type="compositionally biased region" description="Low complexity" evidence="8">
    <location>
        <begin position="145"/>
        <end position="167"/>
    </location>
</feature>
<evidence type="ECO:0000313" key="10">
    <source>
        <dbReference type="EMBL" id="KIK80592.1"/>
    </source>
</evidence>
<keyword evidence="5" id="KW-0498">Mitosis</keyword>
<organism evidence="10 11">
    <name type="scientific">Paxillus rubicundulus Ve08.2h10</name>
    <dbReference type="NCBI Taxonomy" id="930991"/>
    <lineage>
        <taxon>Eukaryota</taxon>
        <taxon>Fungi</taxon>
        <taxon>Dikarya</taxon>
        <taxon>Basidiomycota</taxon>
        <taxon>Agaricomycotina</taxon>
        <taxon>Agaricomycetes</taxon>
        <taxon>Agaricomycetidae</taxon>
        <taxon>Boletales</taxon>
        <taxon>Paxilineae</taxon>
        <taxon>Paxillaceae</taxon>
        <taxon>Paxillus</taxon>
    </lineage>
</organism>
<dbReference type="Gene3D" id="2.130.10.10">
    <property type="entry name" value="YVTN repeat-like/Quinoprotein amine dehydrogenase"/>
    <property type="match status" value="1"/>
</dbReference>
<comment type="similarity">
    <text evidence="1">Belongs to the WD repeat CDC20/Fizzy family.</text>
</comment>
<dbReference type="HOGENOM" id="CLU_014831_6_0_1"/>
<feature type="region of interest" description="Disordered" evidence="8">
    <location>
        <begin position="503"/>
        <end position="539"/>
    </location>
</feature>
<dbReference type="GO" id="GO:0010997">
    <property type="term" value="F:anaphase-promoting complex binding"/>
    <property type="evidence" value="ECO:0007669"/>
    <property type="project" value="InterPro"/>
</dbReference>
<dbReference type="OrthoDB" id="10263272at2759"/>
<reference evidence="11" key="2">
    <citation type="submission" date="2015-01" db="EMBL/GenBank/DDBJ databases">
        <title>Evolutionary Origins and Diversification of the Mycorrhizal Mutualists.</title>
        <authorList>
            <consortium name="DOE Joint Genome Institute"/>
            <consortium name="Mycorrhizal Genomics Consortium"/>
            <person name="Kohler A."/>
            <person name="Kuo A."/>
            <person name="Nagy L.G."/>
            <person name="Floudas D."/>
            <person name="Copeland A."/>
            <person name="Barry K.W."/>
            <person name="Cichocki N."/>
            <person name="Veneault-Fourrey C."/>
            <person name="LaButti K."/>
            <person name="Lindquist E.A."/>
            <person name="Lipzen A."/>
            <person name="Lundell T."/>
            <person name="Morin E."/>
            <person name="Murat C."/>
            <person name="Riley R."/>
            <person name="Ohm R."/>
            <person name="Sun H."/>
            <person name="Tunlid A."/>
            <person name="Henrissat B."/>
            <person name="Grigoriev I.V."/>
            <person name="Hibbett D.S."/>
            <person name="Martin F."/>
        </authorList>
    </citation>
    <scope>NUCLEOTIDE SEQUENCE [LARGE SCALE GENOMIC DNA]</scope>
    <source>
        <strain evidence="11">Ve08.2h10</strain>
    </source>
</reference>
<proteinExistence type="inferred from homology"/>
<reference evidence="10 11" key="1">
    <citation type="submission" date="2014-04" db="EMBL/GenBank/DDBJ databases">
        <authorList>
            <consortium name="DOE Joint Genome Institute"/>
            <person name="Kuo A."/>
            <person name="Kohler A."/>
            <person name="Jargeat P."/>
            <person name="Nagy L.G."/>
            <person name="Floudas D."/>
            <person name="Copeland A."/>
            <person name="Barry K.W."/>
            <person name="Cichocki N."/>
            <person name="Veneault-Fourrey C."/>
            <person name="LaButti K."/>
            <person name="Lindquist E.A."/>
            <person name="Lipzen A."/>
            <person name="Lundell T."/>
            <person name="Morin E."/>
            <person name="Murat C."/>
            <person name="Sun H."/>
            <person name="Tunlid A."/>
            <person name="Henrissat B."/>
            <person name="Grigoriev I.V."/>
            <person name="Hibbett D.S."/>
            <person name="Martin F."/>
            <person name="Nordberg H.P."/>
            <person name="Cantor M.N."/>
            <person name="Hua S.X."/>
        </authorList>
    </citation>
    <scope>NUCLEOTIDE SEQUENCE [LARGE SCALE GENOMIC DNA]</scope>
    <source>
        <strain evidence="10 11">Ve08.2h10</strain>
    </source>
</reference>
<evidence type="ECO:0000256" key="1">
    <source>
        <dbReference type="ARBA" id="ARBA00006445"/>
    </source>
</evidence>
<feature type="repeat" description="WD" evidence="7">
    <location>
        <begin position="371"/>
        <end position="403"/>
    </location>
</feature>
<sequence>MANNINPKTPSRFRSRSDAKTPLTPSLISSFNAVSLGSPQKRGVAFPFHPADLSNPFLSRSRPASPVKRTTAGVAGSGASSSNVGVIRKGGVESRLDVVAHDYHPPPRPELKRSRSTPSTRERTLSSHSSTTHPDRFITSREDVALPSSLSSGATSATAMSATSSPGHTARLASATGVPLNKRVLAYHEPPPASSSSTFLTAQRAIARPLYARDALPSSNGTASSKTRRVPTTPERVLDAPGMVDDFYLNLVTWSALNVVGVALGESTYLWAAETGVVSHLGDAPGDTYVASVDFSGDGAYLGVGLGTGAIELWDVAAAQKLRTMAPSSDVTSAGQVASLSWFNHVLTSGHSNGTIMHHDVRVPRHLVATLHGHTGEVCGLRWSAGGEVLASGGNDNVVNLWDGRGGDVGGGNARGTPKWTKRNHTAAVKALAFSPWSPLLASGGGTSDTCIHIWNMNTGARLHTYHTGAQVTGVHWSLDRKELVSTHGFPGNGVVGWGYPPASSSSSGLSGSGSSATMSATSAPRGVGTAGTTPMPSPKLFEIRDAHDSRVLFSALSPNGEVLVTGAGDENLKFWRIWETKDSKSGKKKANGGKKEEGSGARGILGIR</sequence>
<dbReference type="FunCoup" id="A0A0D0CCW5">
    <property type="interactions" value="652"/>
</dbReference>
<dbReference type="InterPro" id="IPR001680">
    <property type="entry name" value="WD40_rpt"/>
</dbReference>
<dbReference type="SUPFAM" id="SSF50998">
    <property type="entry name" value="Quinoprotein alcohol dehydrogenase-like"/>
    <property type="match status" value="1"/>
</dbReference>
<feature type="compositionally biased region" description="Low complexity" evidence="8">
    <location>
        <begin position="503"/>
        <end position="524"/>
    </location>
</feature>
<evidence type="ECO:0000256" key="8">
    <source>
        <dbReference type="SAM" id="MobiDB-lite"/>
    </source>
</evidence>
<keyword evidence="2 7" id="KW-0853">WD repeat</keyword>
<protein>
    <recommendedName>
        <fullName evidence="9">CDC20/Fizzy WD40 domain-containing protein</fullName>
    </recommendedName>
</protein>
<keyword evidence="4" id="KW-0677">Repeat</keyword>
<feature type="compositionally biased region" description="Basic and acidic residues" evidence="8">
    <location>
        <begin position="133"/>
        <end position="144"/>
    </location>
</feature>
<dbReference type="GO" id="GO:0031145">
    <property type="term" value="P:anaphase-promoting complex-dependent catabolic process"/>
    <property type="evidence" value="ECO:0007669"/>
    <property type="project" value="TreeGrafter"/>
</dbReference>
<dbReference type="InterPro" id="IPR015943">
    <property type="entry name" value="WD40/YVTN_repeat-like_dom_sf"/>
</dbReference>
<dbReference type="AlphaFoldDB" id="A0A0D0CCW5"/>
<feature type="repeat" description="WD" evidence="7">
    <location>
        <begin position="290"/>
        <end position="324"/>
    </location>
</feature>
<keyword evidence="11" id="KW-1185">Reference proteome</keyword>
<dbReference type="InParanoid" id="A0A0D0CCW5"/>
<evidence type="ECO:0000256" key="3">
    <source>
        <dbReference type="ARBA" id="ARBA00022618"/>
    </source>
</evidence>
<dbReference type="GO" id="GO:0005680">
    <property type="term" value="C:anaphase-promoting complex"/>
    <property type="evidence" value="ECO:0007669"/>
    <property type="project" value="TreeGrafter"/>
</dbReference>
<dbReference type="PANTHER" id="PTHR19918">
    <property type="entry name" value="CELL DIVISION CYCLE 20 CDC20 FIZZY -RELATED"/>
    <property type="match status" value="1"/>
</dbReference>
<keyword evidence="3" id="KW-0132">Cell division</keyword>
<dbReference type="GO" id="GO:1905786">
    <property type="term" value="P:positive regulation of anaphase-promoting complex-dependent catabolic process"/>
    <property type="evidence" value="ECO:0007669"/>
    <property type="project" value="TreeGrafter"/>
</dbReference>
<evidence type="ECO:0000256" key="6">
    <source>
        <dbReference type="ARBA" id="ARBA00023306"/>
    </source>
</evidence>
<feature type="region of interest" description="Disordered" evidence="8">
    <location>
        <begin position="99"/>
        <end position="171"/>
    </location>
</feature>
<evidence type="ECO:0000256" key="5">
    <source>
        <dbReference type="ARBA" id="ARBA00022776"/>
    </source>
</evidence>
<evidence type="ECO:0000259" key="9">
    <source>
        <dbReference type="Pfam" id="PF24807"/>
    </source>
</evidence>
<feature type="region of interest" description="Disordered" evidence="8">
    <location>
        <begin position="54"/>
        <end position="85"/>
    </location>
</feature>
<dbReference type="PANTHER" id="PTHR19918:SF8">
    <property type="entry name" value="FI02843P"/>
    <property type="match status" value="1"/>
</dbReference>
<feature type="compositionally biased region" description="Basic and acidic residues" evidence="8">
    <location>
        <begin position="99"/>
        <end position="113"/>
    </location>
</feature>
<dbReference type="GO" id="GO:1990757">
    <property type="term" value="F:ubiquitin ligase activator activity"/>
    <property type="evidence" value="ECO:0007669"/>
    <property type="project" value="TreeGrafter"/>
</dbReference>
<feature type="repeat" description="WD" evidence="7">
    <location>
        <begin position="545"/>
        <end position="586"/>
    </location>
</feature>
<evidence type="ECO:0000256" key="7">
    <source>
        <dbReference type="PROSITE-ProRule" id="PRU00221"/>
    </source>
</evidence>
<dbReference type="PROSITE" id="PS50082">
    <property type="entry name" value="WD_REPEATS_2"/>
    <property type="match status" value="3"/>
</dbReference>
<feature type="domain" description="CDC20/Fizzy WD40" evidence="9">
    <location>
        <begin position="238"/>
        <end position="576"/>
    </location>
</feature>
<dbReference type="InterPro" id="IPR011047">
    <property type="entry name" value="Quinoprotein_ADH-like_sf"/>
</dbReference>
<name>A0A0D0CCW5_9AGAM</name>
<gene>
    <name evidence="10" type="ORF">PAXRUDRAFT_833436</name>
</gene>
<feature type="region of interest" description="Disordered" evidence="8">
    <location>
        <begin position="1"/>
        <end position="24"/>
    </location>
</feature>
<dbReference type="PROSITE" id="PS50294">
    <property type="entry name" value="WD_REPEATS_REGION"/>
    <property type="match status" value="2"/>
</dbReference>
<dbReference type="SMART" id="SM00320">
    <property type="entry name" value="WD40"/>
    <property type="match status" value="5"/>
</dbReference>
<dbReference type="InterPro" id="IPR056150">
    <property type="entry name" value="WD40_CDC20-Fz"/>
</dbReference>
<keyword evidence="6" id="KW-0131">Cell cycle</keyword>
<dbReference type="GO" id="GO:0051301">
    <property type="term" value="P:cell division"/>
    <property type="evidence" value="ECO:0007669"/>
    <property type="project" value="UniProtKB-KW"/>
</dbReference>
<evidence type="ECO:0000313" key="11">
    <source>
        <dbReference type="Proteomes" id="UP000054538"/>
    </source>
</evidence>
<accession>A0A0D0CCW5</accession>